<gene>
    <name evidence="3" type="ORF">F0919_11470</name>
</gene>
<evidence type="ECO:0000259" key="2">
    <source>
        <dbReference type="Pfam" id="PF18962"/>
    </source>
</evidence>
<dbReference type="InterPro" id="IPR012334">
    <property type="entry name" value="Pectin_lyas_fold"/>
</dbReference>
<dbReference type="InterPro" id="IPR059226">
    <property type="entry name" value="Choice_anch_Q_dom"/>
</dbReference>
<dbReference type="InterPro" id="IPR011050">
    <property type="entry name" value="Pectin_lyase_fold/virulence"/>
</dbReference>
<dbReference type="Gene3D" id="2.160.20.10">
    <property type="entry name" value="Single-stranded right-handed beta-helix, Pectin lyase-like"/>
    <property type="match status" value="1"/>
</dbReference>
<evidence type="ECO:0000313" key="3">
    <source>
        <dbReference type="EMBL" id="KAA5533161.1"/>
    </source>
</evidence>
<sequence length="608" mass="65872">MAHKTIIILITLLLSFFETHATIWHVRDTNTIANADGLTWNTGYNNLFYPLLISSPGDTIWVAKGLYELDHPYWAYSLKNNVAVYGGFAGDETQLSQRNWQQNITRLNGRSEHNCVIDNTTALDSTAVLDGVTIAYDDYMNFDAAGAMHNENASPTIRNCTFLQNFSNTYYAGGIYNINSSPKIINCFFIENVGGAIINVSGSSPQIVNCTFIGNRADQGAAIYNTDNCSLSITNSLFYQNFIYALGNATAIYNVTSDPVINNCTFFGNFSFAGGNTPTIFNASSNAVINNSIIWGNDGGVSGSAQTRYSLIQGTPADSSNHNIAGNTNPLFVDTSAANFKLATASPCINSGHNAFLPQGINMDLAGVSRIFGNTVDMGAYEFESAPIADLGNDTTICSQQPITLDAQNQISEYIWSTGDTTQTINVTTSGTYFVTVTNALGSSSDTINIIVNASPVVQLGNDTTLQIGETIILDAGNAGAVYLWNTMGTTQTIAVNDPGLYSVTVSNGFGCSSRDSININFSSVGFQELNIDTPFFSIYPNPAKGFLNITVNQFIKPIDCAIYNLNGKLIKRIRIVQKNERLDMRNFISGTYYLKPLNGEGIKFTIQ</sequence>
<reference evidence="3 4" key="1">
    <citation type="submission" date="2019-09" db="EMBL/GenBank/DDBJ databases">
        <title>Genome sequence and assembly of Taibaiella sp.</title>
        <authorList>
            <person name="Chhetri G."/>
        </authorList>
    </citation>
    <scope>NUCLEOTIDE SEQUENCE [LARGE SCALE GENOMIC DNA]</scope>
    <source>
        <strain evidence="3 4">KVB11</strain>
    </source>
</reference>
<dbReference type="InterPro" id="IPR013783">
    <property type="entry name" value="Ig-like_fold"/>
</dbReference>
<comment type="caution">
    <text evidence="3">The sequence shown here is derived from an EMBL/GenBank/DDBJ whole genome shotgun (WGS) entry which is preliminary data.</text>
</comment>
<name>A0A5M6CDI3_9BACT</name>
<proteinExistence type="predicted"/>
<accession>A0A5M6CDI3</accession>
<evidence type="ECO:0000313" key="4">
    <source>
        <dbReference type="Proteomes" id="UP000323632"/>
    </source>
</evidence>
<dbReference type="InterPro" id="IPR026444">
    <property type="entry name" value="Secre_tail"/>
</dbReference>
<dbReference type="RefSeq" id="WP_150032909.1">
    <property type="nucleotide sequence ID" value="NZ_VWSH01000003.1"/>
</dbReference>
<dbReference type="SUPFAM" id="SSF51126">
    <property type="entry name" value="Pectin lyase-like"/>
    <property type="match status" value="1"/>
</dbReference>
<dbReference type="AlphaFoldDB" id="A0A5M6CDI3"/>
<dbReference type="Pfam" id="PF18962">
    <property type="entry name" value="Por_Secre_tail"/>
    <property type="match status" value="1"/>
</dbReference>
<evidence type="ECO:0000259" key="1">
    <source>
        <dbReference type="Pfam" id="PF13229"/>
    </source>
</evidence>
<organism evidence="3 4">
    <name type="scientific">Taibaiella lutea</name>
    <dbReference type="NCBI Taxonomy" id="2608001"/>
    <lineage>
        <taxon>Bacteria</taxon>
        <taxon>Pseudomonadati</taxon>
        <taxon>Bacteroidota</taxon>
        <taxon>Chitinophagia</taxon>
        <taxon>Chitinophagales</taxon>
        <taxon>Chitinophagaceae</taxon>
        <taxon>Taibaiella</taxon>
    </lineage>
</organism>
<dbReference type="NCBIfam" id="NF041518">
    <property type="entry name" value="choice_anch_Q"/>
    <property type="match status" value="1"/>
</dbReference>
<protein>
    <submittedName>
        <fullName evidence="3">T9SS type A sorting domain-containing protein</fullName>
    </submittedName>
</protein>
<dbReference type="NCBIfam" id="TIGR04183">
    <property type="entry name" value="Por_Secre_tail"/>
    <property type="match status" value="1"/>
</dbReference>
<feature type="domain" description="Secretion system C-terminal sorting" evidence="2">
    <location>
        <begin position="539"/>
        <end position="601"/>
    </location>
</feature>
<dbReference type="EMBL" id="VWSH01000003">
    <property type="protein sequence ID" value="KAA5533161.1"/>
    <property type="molecule type" value="Genomic_DNA"/>
</dbReference>
<feature type="domain" description="Right handed beta helix" evidence="1">
    <location>
        <begin position="148"/>
        <end position="302"/>
    </location>
</feature>
<keyword evidence="4" id="KW-1185">Reference proteome</keyword>
<dbReference type="Pfam" id="PF13229">
    <property type="entry name" value="Beta_helix"/>
    <property type="match status" value="1"/>
</dbReference>
<dbReference type="InterPro" id="IPR039448">
    <property type="entry name" value="Beta_helix"/>
</dbReference>
<dbReference type="Gene3D" id="2.60.40.10">
    <property type="entry name" value="Immunoglobulins"/>
    <property type="match status" value="1"/>
</dbReference>
<dbReference type="Proteomes" id="UP000323632">
    <property type="component" value="Unassembled WGS sequence"/>
</dbReference>